<dbReference type="AlphaFoldDB" id="A0A814D0R3"/>
<dbReference type="InterPro" id="IPR000864">
    <property type="entry name" value="Prot_inh_pot1"/>
</dbReference>
<dbReference type="PRINTS" id="PR00292">
    <property type="entry name" value="POTATOINHBTR"/>
</dbReference>
<protein>
    <submittedName>
        <fullName evidence="4">Uncharacterized protein</fullName>
    </submittedName>
</protein>
<proteinExistence type="inferred from homology"/>
<dbReference type="Gene3D" id="3.30.10.10">
    <property type="entry name" value="Trypsin Inhibitor V, subunit A"/>
    <property type="match status" value="1"/>
</dbReference>
<evidence type="ECO:0000256" key="3">
    <source>
        <dbReference type="ARBA" id="ARBA00022900"/>
    </source>
</evidence>
<gene>
    <name evidence="4" type="ORF">SEV965_LOCUS8124</name>
</gene>
<dbReference type="Pfam" id="PF09619">
    <property type="entry name" value="YscW"/>
    <property type="match status" value="1"/>
</dbReference>
<evidence type="ECO:0000313" key="5">
    <source>
        <dbReference type="Proteomes" id="UP000663889"/>
    </source>
</evidence>
<dbReference type="Pfam" id="PF00280">
    <property type="entry name" value="potato_inhibit"/>
    <property type="match status" value="1"/>
</dbReference>
<name>A0A814D0R3_9BILA</name>
<keyword evidence="2" id="KW-0646">Protease inhibitor</keyword>
<dbReference type="Proteomes" id="UP000663889">
    <property type="component" value="Unassembled WGS sequence"/>
</dbReference>
<evidence type="ECO:0000313" key="4">
    <source>
        <dbReference type="EMBL" id="CAF0948615.1"/>
    </source>
</evidence>
<evidence type="ECO:0000256" key="1">
    <source>
        <dbReference type="ARBA" id="ARBA00008210"/>
    </source>
</evidence>
<comment type="similarity">
    <text evidence="1">Belongs to the protease inhibitor I13 (potato type I serine protease inhibitor) family.</text>
</comment>
<dbReference type="GO" id="GO:0009611">
    <property type="term" value="P:response to wounding"/>
    <property type="evidence" value="ECO:0007669"/>
    <property type="project" value="InterPro"/>
</dbReference>
<reference evidence="4" key="1">
    <citation type="submission" date="2021-02" db="EMBL/GenBank/DDBJ databases">
        <authorList>
            <person name="Nowell W R."/>
        </authorList>
    </citation>
    <scope>NUCLEOTIDE SEQUENCE</scope>
</reference>
<organism evidence="4 5">
    <name type="scientific">Rotaria sordida</name>
    <dbReference type="NCBI Taxonomy" id="392033"/>
    <lineage>
        <taxon>Eukaryota</taxon>
        <taxon>Metazoa</taxon>
        <taxon>Spiralia</taxon>
        <taxon>Gnathifera</taxon>
        <taxon>Rotifera</taxon>
        <taxon>Eurotatoria</taxon>
        <taxon>Bdelloidea</taxon>
        <taxon>Philodinida</taxon>
        <taxon>Philodinidae</taxon>
        <taxon>Rotaria</taxon>
    </lineage>
</organism>
<dbReference type="InterPro" id="IPR039366">
    <property type="entry name" value="Pilotin"/>
</dbReference>
<dbReference type="PANTHER" id="PTHR33091">
    <property type="entry name" value="PROTEIN, PUTATIVE, EXPRESSED-RELATED"/>
    <property type="match status" value="1"/>
</dbReference>
<dbReference type="GO" id="GO:0004867">
    <property type="term" value="F:serine-type endopeptidase inhibitor activity"/>
    <property type="evidence" value="ECO:0007669"/>
    <property type="project" value="UniProtKB-KW"/>
</dbReference>
<accession>A0A814D0R3</accession>
<sequence>MNILFIVIGIIYFIASNDAIILTKKEQKLTLRGRVVFPSGSCIPIEPNGILTVELQDTTLADAPARVIARNIGKAIRFPMAFAIKYSPKQIIDGSLCSLHVTIRNKNDELLYTNDYHISVNPVGPNRTKLIDVPVILVKNTPPVVKKTQWPELVGINGKDAVNLIKQETGFSSVMTIEEGSPIILDYRMDRVRVFVNKKGIVASVPSIS</sequence>
<dbReference type="EMBL" id="CAJNOU010000293">
    <property type="protein sequence ID" value="CAF0948615.1"/>
    <property type="molecule type" value="Genomic_DNA"/>
</dbReference>
<keyword evidence="3" id="KW-0722">Serine protease inhibitor</keyword>
<evidence type="ECO:0000256" key="2">
    <source>
        <dbReference type="ARBA" id="ARBA00022690"/>
    </source>
</evidence>
<dbReference type="PROSITE" id="PS00285">
    <property type="entry name" value="POTATO_INHIBITOR"/>
    <property type="match status" value="1"/>
</dbReference>
<dbReference type="PANTHER" id="PTHR33091:SF73">
    <property type="entry name" value="INHIBITOR OF TRYPSIN AND HAGEMAN FACTOR-LIKE"/>
    <property type="match status" value="1"/>
</dbReference>
<dbReference type="SUPFAM" id="SSF54654">
    <property type="entry name" value="CI-2 family of serine protease inhibitors"/>
    <property type="match status" value="1"/>
</dbReference>
<dbReference type="InterPro" id="IPR036354">
    <property type="entry name" value="Prot_inh_pot1_sf"/>
</dbReference>
<comment type="caution">
    <text evidence="4">The sequence shown here is derived from an EMBL/GenBank/DDBJ whole genome shotgun (WGS) entry which is preliminary data.</text>
</comment>